<reference evidence="2 3" key="1">
    <citation type="submission" date="2019-05" db="EMBL/GenBank/DDBJ databases">
        <authorList>
            <person name="Pankratov T."/>
            <person name="Grouzdev D."/>
        </authorList>
    </citation>
    <scope>NUCLEOTIDE SEQUENCE [LARGE SCALE GENOMIC DNA]</scope>
    <source>
        <strain evidence="2 3">KEBCLARHB70R</strain>
    </source>
</reference>
<gene>
    <name evidence="2" type="ORF">FE263_11880</name>
</gene>
<dbReference type="RefSeq" id="WP_138326185.1">
    <property type="nucleotide sequence ID" value="NZ_VCDI01000003.1"/>
</dbReference>
<dbReference type="EMBL" id="VCDI01000003">
    <property type="protein sequence ID" value="TLU72724.1"/>
    <property type="molecule type" value="Genomic_DNA"/>
</dbReference>
<dbReference type="AlphaFoldDB" id="A0A5R9J527"/>
<proteinExistence type="predicted"/>
<organism evidence="2 3">
    <name type="scientific">Lichenicoccus roseus</name>
    <dbReference type="NCBI Taxonomy" id="2683649"/>
    <lineage>
        <taxon>Bacteria</taxon>
        <taxon>Pseudomonadati</taxon>
        <taxon>Pseudomonadota</taxon>
        <taxon>Alphaproteobacteria</taxon>
        <taxon>Acetobacterales</taxon>
        <taxon>Acetobacteraceae</taxon>
        <taxon>Lichenicoccus</taxon>
    </lineage>
</organism>
<evidence type="ECO:0000313" key="3">
    <source>
        <dbReference type="Proteomes" id="UP000305654"/>
    </source>
</evidence>
<evidence type="ECO:0008006" key="4">
    <source>
        <dbReference type="Google" id="ProtNLM"/>
    </source>
</evidence>
<keyword evidence="3" id="KW-1185">Reference proteome</keyword>
<name>A0A5R9J527_9PROT</name>
<comment type="caution">
    <text evidence="2">The sequence shown here is derived from an EMBL/GenBank/DDBJ whole genome shotgun (WGS) entry which is preliminary data.</text>
</comment>
<feature type="region of interest" description="Disordered" evidence="1">
    <location>
        <begin position="159"/>
        <end position="179"/>
    </location>
</feature>
<accession>A0A5R9J527</accession>
<evidence type="ECO:0000256" key="1">
    <source>
        <dbReference type="SAM" id="MobiDB-lite"/>
    </source>
</evidence>
<feature type="compositionally biased region" description="Polar residues" evidence="1">
    <location>
        <begin position="167"/>
        <end position="179"/>
    </location>
</feature>
<sequence>MSEQMEAVAAMQFKVGSAVRACREIPPNVEQGDIGFVVAVYAEARDYVVDFGHGPLNDLRVQEDAVMAVIDEPASNGSHPLLAGTDPAPAAPSRATVAETADGKALAYLKTRLLSNFSGDPGHIATYRMALTDMLETVFHLRYVPPVEAWFKPIDPAEQNAAPARQSAPSWTGAPSATP</sequence>
<dbReference type="Proteomes" id="UP000305654">
    <property type="component" value="Unassembled WGS sequence"/>
</dbReference>
<protein>
    <recommendedName>
        <fullName evidence="4">DUF4926 domain-containing protein</fullName>
    </recommendedName>
</protein>
<evidence type="ECO:0000313" key="2">
    <source>
        <dbReference type="EMBL" id="TLU72724.1"/>
    </source>
</evidence>